<organism evidence="1 2">
    <name type="scientific">Mycena metata</name>
    <dbReference type="NCBI Taxonomy" id="1033252"/>
    <lineage>
        <taxon>Eukaryota</taxon>
        <taxon>Fungi</taxon>
        <taxon>Dikarya</taxon>
        <taxon>Basidiomycota</taxon>
        <taxon>Agaricomycotina</taxon>
        <taxon>Agaricomycetes</taxon>
        <taxon>Agaricomycetidae</taxon>
        <taxon>Agaricales</taxon>
        <taxon>Marasmiineae</taxon>
        <taxon>Mycenaceae</taxon>
        <taxon>Mycena</taxon>
    </lineage>
</organism>
<dbReference type="AlphaFoldDB" id="A0AAD7JMU4"/>
<proteinExistence type="predicted"/>
<accession>A0AAD7JMU4</accession>
<comment type="caution">
    <text evidence="1">The sequence shown here is derived from an EMBL/GenBank/DDBJ whole genome shotgun (WGS) entry which is preliminary data.</text>
</comment>
<reference evidence="1" key="1">
    <citation type="submission" date="2023-03" db="EMBL/GenBank/DDBJ databases">
        <title>Massive genome expansion in bonnet fungi (Mycena s.s.) driven by repeated elements and novel gene families across ecological guilds.</title>
        <authorList>
            <consortium name="Lawrence Berkeley National Laboratory"/>
            <person name="Harder C.B."/>
            <person name="Miyauchi S."/>
            <person name="Viragh M."/>
            <person name="Kuo A."/>
            <person name="Thoen E."/>
            <person name="Andreopoulos B."/>
            <person name="Lu D."/>
            <person name="Skrede I."/>
            <person name="Drula E."/>
            <person name="Henrissat B."/>
            <person name="Morin E."/>
            <person name="Kohler A."/>
            <person name="Barry K."/>
            <person name="LaButti K."/>
            <person name="Morin E."/>
            <person name="Salamov A."/>
            <person name="Lipzen A."/>
            <person name="Mereny Z."/>
            <person name="Hegedus B."/>
            <person name="Baldrian P."/>
            <person name="Stursova M."/>
            <person name="Weitz H."/>
            <person name="Taylor A."/>
            <person name="Grigoriev I.V."/>
            <person name="Nagy L.G."/>
            <person name="Martin F."/>
            <person name="Kauserud H."/>
        </authorList>
    </citation>
    <scope>NUCLEOTIDE SEQUENCE</scope>
    <source>
        <strain evidence="1">CBHHK182m</strain>
    </source>
</reference>
<gene>
    <name evidence="1" type="ORF">B0H16DRAFT_1522070</name>
</gene>
<evidence type="ECO:0000313" key="1">
    <source>
        <dbReference type="EMBL" id="KAJ7766627.1"/>
    </source>
</evidence>
<dbReference type="EMBL" id="JARKIB010000023">
    <property type="protein sequence ID" value="KAJ7766627.1"/>
    <property type="molecule type" value="Genomic_DNA"/>
</dbReference>
<sequence length="205" mass="23550">MMVLYSQPQLSNLVNRKRAKLGLPPPTSTLPDWMEHMLRPKPPPFKIETYTCPAGAAKPDPPDMTWTPSRISGAVAVKDACRLYCITADDIQDLSEHSKCIDLGSVARRAVTLHGGFYAHKEHVRQCRQAEEEMLTRETPEADNRESRFRFSPLIHKQYTDPPSMIYEGRTTSPSNPVAVHYPTFYFSDDDYGCAWEWYPHWEDF</sequence>
<name>A0AAD7JMU4_9AGAR</name>
<protein>
    <submittedName>
        <fullName evidence="1">Uncharacterized protein</fullName>
    </submittedName>
</protein>
<evidence type="ECO:0000313" key="2">
    <source>
        <dbReference type="Proteomes" id="UP001215598"/>
    </source>
</evidence>
<keyword evidence="2" id="KW-1185">Reference proteome</keyword>
<dbReference type="Proteomes" id="UP001215598">
    <property type="component" value="Unassembled WGS sequence"/>
</dbReference>